<reference evidence="3" key="2">
    <citation type="submission" date="2023-06" db="EMBL/GenBank/DDBJ databases">
        <authorList>
            <person name="Swenson N.G."/>
            <person name="Wegrzyn J.L."/>
            <person name="Mcevoy S.L."/>
        </authorList>
    </citation>
    <scope>NUCLEOTIDE SEQUENCE</scope>
    <source>
        <strain evidence="3">NS2018</strain>
        <tissue evidence="3">Leaf</tissue>
    </source>
</reference>
<dbReference type="EMBL" id="JAUESC010000380">
    <property type="protein sequence ID" value="KAK0592307.1"/>
    <property type="molecule type" value="Genomic_DNA"/>
</dbReference>
<dbReference type="InterPro" id="IPR011990">
    <property type="entry name" value="TPR-like_helical_dom_sf"/>
</dbReference>
<dbReference type="PANTHER" id="PTHR47926">
    <property type="entry name" value="PENTATRICOPEPTIDE REPEAT-CONTAINING PROTEIN"/>
    <property type="match status" value="1"/>
</dbReference>
<dbReference type="GO" id="GO:0009451">
    <property type="term" value="P:RNA modification"/>
    <property type="evidence" value="ECO:0007669"/>
    <property type="project" value="InterPro"/>
</dbReference>
<dbReference type="Proteomes" id="UP001168877">
    <property type="component" value="Unassembled WGS sequence"/>
</dbReference>
<evidence type="ECO:0000256" key="2">
    <source>
        <dbReference type="PROSITE-ProRule" id="PRU00708"/>
    </source>
</evidence>
<dbReference type="AlphaFoldDB" id="A0AA39SK95"/>
<feature type="repeat" description="PPR" evidence="2">
    <location>
        <begin position="23"/>
        <end position="57"/>
    </location>
</feature>
<evidence type="ECO:0008006" key="5">
    <source>
        <dbReference type="Google" id="ProtNLM"/>
    </source>
</evidence>
<proteinExistence type="predicted"/>
<dbReference type="GO" id="GO:0003723">
    <property type="term" value="F:RNA binding"/>
    <property type="evidence" value="ECO:0007669"/>
    <property type="project" value="InterPro"/>
</dbReference>
<protein>
    <recommendedName>
        <fullName evidence="5">Pentatricopeptide repeat-containing protein</fullName>
    </recommendedName>
</protein>
<evidence type="ECO:0000313" key="4">
    <source>
        <dbReference type="Proteomes" id="UP001168877"/>
    </source>
</evidence>
<name>A0AA39SK95_ACESA</name>
<evidence type="ECO:0000313" key="3">
    <source>
        <dbReference type="EMBL" id="KAK0592307.1"/>
    </source>
</evidence>
<dbReference type="PROSITE" id="PS51375">
    <property type="entry name" value="PPR"/>
    <property type="match status" value="2"/>
</dbReference>
<dbReference type="NCBIfam" id="TIGR00756">
    <property type="entry name" value="PPR"/>
    <property type="match status" value="2"/>
</dbReference>
<organism evidence="3 4">
    <name type="scientific">Acer saccharum</name>
    <name type="common">Sugar maple</name>
    <dbReference type="NCBI Taxonomy" id="4024"/>
    <lineage>
        <taxon>Eukaryota</taxon>
        <taxon>Viridiplantae</taxon>
        <taxon>Streptophyta</taxon>
        <taxon>Embryophyta</taxon>
        <taxon>Tracheophyta</taxon>
        <taxon>Spermatophyta</taxon>
        <taxon>Magnoliopsida</taxon>
        <taxon>eudicotyledons</taxon>
        <taxon>Gunneridae</taxon>
        <taxon>Pentapetalae</taxon>
        <taxon>rosids</taxon>
        <taxon>malvids</taxon>
        <taxon>Sapindales</taxon>
        <taxon>Sapindaceae</taxon>
        <taxon>Hippocastanoideae</taxon>
        <taxon>Acereae</taxon>
        <taxon>Acer</taxon>
    </lineage>
</organism>
<keyword evidence="4" id="KW-1185">Reference proteome</keyword>
<sequence>MGLPICRQIDEAYKMFDRMPKRDLVSWNTIISVYAQNGLARMALEFVVQMHEEGAWRSNSITIVSILPAVENIGSLRIGKAVHGNVVSWNLIIAGYVEGGNPEEAMEIFSEDVG</sequence>
<dbReference type="InterPro" id="IPR046960">
    <property type="entry name" value="PPR_At4g14850-like_plant"/>
</dbReference>
<accession>A0AA39SK95</accession>
<reference evidence="3" key="1">
    <citation type="journal article" date="2022" name="Plant J.">
        <title>Strategies of tolerance reflected in two North American maple genomes.</title>
        <authorList>
            <person name="McEvoy S.L."/>
            <person name="Sezen U.U."/>
            <person name="Trouern-Trend A."/>
            <person name="McMahon S.M."/>
            <person name="Schaberg P.G."/>
            <person name="Yang J."/>
            <person name="Wegrzyn J.L."/>
            <person name="Swenson N.G."/>
        </authorList>
    </citation>
    <scope>NUCLEOTIDE SEQUENCE</scope>
    <source>
        <strain evidence="3">NS2018</strain>
    </source>
</reference>
<keyword evidence="1" id="KW-0677">Repeat</keyword>
<dbReference type="Gene3D" id="1.25.40.10">
    <property type="entry name" value="Tetratricopeptide repeat domain"/>
    <property type="match status" value="1"/>
</dbReference>
<dbReference type="Pfam" id="PF01535">
    <property type="entry name" value="PPR"/>
    <property type="match status" value="3"/>
</dbReference>
<feature type="repeat" description="PPR" evidence="2">
    <location>
        <begin position="85"/>
        <end position="114"/>
    </location>
</feature>
<evidence type="ECO:0000256" key="1">
    <source>
        <dbReference type="ARBA" id="ARBA00022737"/>
    </source>
</evidence>
<gene>
    <name evidence="3" type="ORF">LWI29_016975</name>
</gene>
<dbReference type="InterPro" id="IPR002885">
    <property type="entry name" value="PPR_rpt"/>
</dbReference>
<comment type="caution">
    <text evidence="3">The sequence shown here is derived from an EMBL/GenBank/DDBJ whole genome shotgun (WGS) entry which is preliminary data.</text>
</comment>